<dbReference type="PANTHER" id="PTHR10666">
    <property type="entry name" value="UBIQUITIN"/>
    <property type="match status" value="1"/>
</dbReference>
<dbReference type="InterPro" id="IPR050158">
    <property type="entry name" value="Ubiquitin_ubiquitin-like"/>
</dbReference>
<evidence type="ECO:0000313" key="10">
    <source>
        <dbReference type="EMBL" id="RJE17139.1"/>
    </source>
</evidence>
<dbReference type="InterPro" id="IPR019954">
    <property type="entry name" value="Ubiquitin_CS"/>
</dbReference>
<feature type="domain" description="Ubiquitin-like" evidence="9">
    <location>
        <begin position="49"/>
        <end position="113"/>
    </location>
</feature>
<comment type="subcellular location">
    <subcellularLocation>
        <location evidence="2">Cytoplasm</location>
    </subcellularLocation>
    <subcellularLocation>
        <location evidence="1">Nucleus</location>
    </subcellularLocation>
</comment>
<dbReference type="OrthoDB" id="428577at2759"/>
<reference evidence="11" key="1">
    <citation type="submission" date="2017-02" db="EMBL/GenBank/DDBJ databases">
        <authorList>
            <person name="Tafer H."/>
            <person name="Lopandic K."/>
        </authorList>
    </citation>
    <scope>NUCLEOTIDE SEQUENCE [LARGE SCALE GENOMIC DNA]</scope>
    <source>
        <strain evidence="11">CBS 366.77</strain>
    </source>
</reference>
<proteinExistence type="inferred from homology"/>
<feature type="non-terminal residue" evidence="10">
    <location>
        <position position="138"/>
    </location>
</feature>
<dbReference type="FunFam" id="3.10.20.90:FF:000469">
    <property type="entry name" value="Polyubiquitin-C"/>
    <property type="match status" value="1"/>
</dbReference>
<evidence type="ECO:0000256" key="3">
    <source>
        <dbReference type="ARBA" id="ARBA00008430"/>
    </source>
</evidence>
<dbReference type="FunFam" id="3.10.20.90:FF:000009">
    <property type="entry name" value="Ubiquitin-60S ribosomal protein"/>
    <property type="match status" value="1"/>
</dbReference>
<feature type="domain" description="Ubiquitin-like" evidence="9">
    <location>
        <begin position="1"/>
        <end position="36"/>
    </location>
</feature>
<sequence length="138" mass="15570">SKIQDKEGIPPDQQRLIFAGKQLEDGRTLSDYNIQKSRLFTWSSVFVATITLEVESSDTIDNVKSKIQDKEGIPPDQQRLIFAGKQLEDGRTLSDYNIQKESTLHLVLRLRGGMQIFVKTLTGKTITLEVESSDTIDN</sequence>
<dbReference type="STRING" id="2070753.A0A3A2Z283"/>
<protein>
    <submittedName>
        <fullName evidence="10">Ubiquitin</fullName>
    </submittedName>
</protein>
<dbReference type="GO" id="GO:0005737">
    <property type="term" value="C:cytoplasm"/>
    <property type="evidence" value="ECO:0007669"/>
    <property type="project" value="UniProtKB-SubCell"/>
</dbReference>
<dbReference type="SUPFAM" id="SSF54236">
    <property type="entry name" value="Ubiquitin-like"/>
    <property type="match status" value="3"/>
</dbReference>
<dbReference type="EMBL" id="MVGC01001535">
    <property type="protein sequence ID" value="RJE17139.1"/>
    <property type="molecule type" value="Genomic_DNA"/>
</dbReference>
<dbReference type="InterPro" id="IPR029071">
    <property type="entry name" value="Ubiquitin-like_domsf"/>
</dbReference>
<name>A0A3A2Z283_9EURO</name>
<evidence type="ECO:0000256" key="1">
    <source>
        <dbReference type="ARBA" id="ARBA00004123"/>
    </source>
</evidence>
<dbReference type="PROSITE" id="PS00299">
    <property type="entry name" value="UBIQUITIN_1"/>
    <property type="match status" value="1"/>
</dbReference>
<keyword evidence="8" id="KW-0539">Nucleus</keyword>
<evidence type="ECO:0000256" key="6">
    <source>
        <dbReference type="ARBA" id="ARBA00022737"/>
    </source>
</evidence>
<dbReference type="PROSITE" id="PS50053">
    <property type="entry name" value="UBIQUITIN_2"/>
    <property type="match status" value="2"/>
</dbReference>
<gene>
    <name evidence="10" type="ORF">PHISCL_10524</name>
</gene>
<keyword evidence="7" id="KW-0832">Ubl conjugation</keyword>
<comment type="similarity">
    <text evidence="3">Belongs to the ubiquitin family.</text>
</comment>
<comment type="caution">
    <text evidence="10">The sequence shown here is derived from an EMBL/GenBank/DDBJ whole genome shotgun (WGS) entry which is preliminary data.</text>
</comment>
<dbReference type="Pfam" id="PF00240">
    <property type="entry name" value="ubiquitin"/>
    <property type="match status" value="2"/>
</dbReference>
<evidence type="ECO:0000256" key="5">
    <source>
        <dbReference type="ARBA" id="ARBA00022499"/>
    </source>
</evidence>
<dbReference type="Gene3D" id="3.10.20.90">
    <property type="entry name" value="Phosphatidylinositol 3-kinase Catalytic Subunit, Chain A, domain 1"/>
    <property type="match status" value="3"/>
</dbReference>
<keyword evidence="11" id="KW-1185">Reference proteome</keyword>
<evidence type="ECO:0000256" key="8">
    <source>
        <dbReference type="ARBA" id="ARBA00023242"/>
    </source>
</evidence>
<keyword evidence="6" id="KW-0677">Repeat</keyword>
<dbReference type="Proteomes" id="UP000266188">
    <property type="component" value="Unassembled WGS sequence"/>
</dbReference>
<evidence type="ECO:0000313" key="11">
    <source>
        <dbReference type="Proteomes" id="UP000266188"/>
    </source>
</evidence>
<organism evidence="10 11">
    <name type="scientific">Aspergillus sclerotialis</name>
    <dbReference type="NCBI Taxonomy" id="2070753"/>
    <lineage>
        <taxon>Eukaryota</taxon>
        <taxon>Fungi</taxon>
        <taxon>Dikarya</taxon>
        <taxon>Ascomycota</taxon>
        <taxon>Pezizomycotina</taxon>
        <taxon>Eurotiomycetes</taxon>
        <taxon>Eurotiomycetidae</taxon>
        <taxon>Eurotiales</taxon>
        <taxon>Aspergillaceae</taxon>
        <taxon>Aspergillus</taxon>
        <taxon>Aspergillus subgen. Polypaecilum</taxon>
    </lineage>
</organism>
<dbReference type="InterPro" id="IPR000626">
    <property type="entry name" value="Ubiquitin-like_dom"/>
</dbReference>
<evidence type="ECO:0000256" key="7">
    <source>
        <dbReference type="ARBA" id="ARBA00022843"/>
    </source>
</evidence>
<dbReference type="InterPro" id="IPR019956">
    <property type="entry name" value="Ubiquitin_dom"/>
</dbReference>
<dbReference type="PRINTS" id="PR00348">
    <property type="entry name" value="UBIQUITIN"/>
</dbReference>
<dbReference type="SMART" id="SM00213">
    <property type="entry name" value="UBQ"/>
    <property type="match status" value="2"/>
</dbReference>
<feature type="non-terminal residue" evidence="10">
    <location>
        <position position="1"/>
    </location>
</feature>
<keyword evidence="4" id="KW-0963">Cytoplasm</keyword>
<dbReference type="GO" id="GO:0005634">
    <property type="term" value="C:nucleus"/>
    <property type="evidence" value="ECO:0007669"/>
    <property type="project" value="UniProtKB-SubCell"/>
</dbReference>
<evidence type="ECO:0000259" key="9">
    <source>
        <dbReference type="PROSITE" id="PS50053"/>
    </source>
</evidence>
<accession>A0A3A2Z283</accession>
<dbReference type="AlphaFoldDB" id="A0A3A2Z283"/>
<keyword evidence="5" id="KW-1017">Isopeptide bond</keyword>
<evidence type="ECO:0000256" key="2">
    <source>
        <dbReference type="ARBA" id="ARBA00004496"/>
    </source>
</evidence>
<evidence type="ECO:0000256" key="4">
    <source>
        <dbReference type="ARBA" id="ARBA00022490"/>
    </source>
</evidence>